<accession>A0A0M8ZRV7</accession>
<reference evidence="2 3" key="1">
    <citation type="submission" date="2015-07" db="EMBL/GenBank/DDBJ databases">
        <title>The genome of Melipona quadrifasciata.</title>
        <authorList>
            <person name="Pan H."/>
            <person name="Kapheim K."/>
        </authorList>
    </citation>
    <scope>NUCLEOTIDE SEQUENCE [LARGE SCALE GENOMIC DNA]</scope>
    <source>
        <strain evidence="2">0111107301</strain>
        <tissue evidence="2">Whole body</tissue>
    </source>
</reference>
<dbReference type="STRING" id="166423.A0A0M8ZRV7"/>
<dbReference type="OrthoDB" id="422540at2759"/>
<dbReference type="AlphaFoldDB" id="A0A0M8ZRV7"/>
<proteinExistence type="predicted"/>
<evidence type="ECO:0000313" key="3">
    <source>
        <dbReference type="Proteomes" id="UP000053105"/>
    </source>
</evidence>
<dbReference type="Proteomes" id="UP000053105">
    <property type="component" value="Unassembled WGS sequence"/>
</dbReference>
<sequence length="176" mass="19873">MLGTRHLQTTAYHPAANVIVEQFYGQTIRLPAEFFAESKANDGNNIEPADMGKQLQDVFKKIRPTEGSRHETQKTFMFKDLNTASHVFVRLDQVKTSLQNPLQGPFPVISRNNKTYVVRIRGKDTHVSIDRLKPAYIIDSESDSGCTQEEVPSRITRESATQGPINTQIQVRTRSS</sequence>
<name>A0A0M8ZRV7_9HYME</name>
<feature type="compositionally biased region" description="Polar residues" evidence="1">
    <location>
        <begin position="158"/>
        <end position="176"/>
    </location>
</feature>
<dbReference type="PANTHER" id="PTHR38681">
    <property type="entry name" value="RETROVIRUS-RELATED POL POLYPROTEIN FROM TRANSPOSON 412-LIKE PROTEIN-RELATED"/>
    <property type="match status" value="1"/>
</dbReference>
<gene>
    <name evidence="2" type="ORF">WN51_07924</name>
</gene>
<dbReference type="PANTHER" id="PTHR38681:SF1">
    <property type="entry name" value="RETROVIRUS-RELATED POL POLYPROTEIN FROM TRANSPOSON 412-LIKE PROTEIN"/>
    <property type="match status" value="1"/>
</dbReference>
<feature type="region of interest" description="Disordered" evidence="1">
    <location>
        <begin position="153"/>
        <end position="176"/>
    </location>
</feature>
<organism evidence="2 3">
    <name type="scientific">Melipona quadrifasciata</name>
    <dbReference type="NCBI Taxonomy" id="166423"/>
    <lineage>
        <taxon>Eukaryota</taxon>
        <taxon>Metazoa</taxon>
        <taxon>Ecdysozoa</taxon>
        <taxon>Arthropoda</taxon>
        <taxon>Hexapoda</taxon>
        <taxon>Insecta</taxon>
        <taxon>Pterygota</taxon>
        <taxon>Neoptera</taxon>
        <taxon>Endopterygota</taxon>
        <taxon>Hymenoptera</taxon>
        <taxon>Apocrita</taxon>
        <taxon>Aculeata</taxon>
        <taxon>Apoidea</taxon>
        <taxon>Anthophila</taxon>
        <taxon>Apidae</taxon>
        <taxon>Melipona</taxon>
    </lineage>
</organism>
<evidence type="ECO:0000256" key="1">
    <source>
        <dbReference type="SAM" id="MobiDB-lite"/>
    </source>
</evidence>
<dbReference type="EMBL" id="KQ435932">
    <property type="protein sequence ID" value="KOX68373.1"/>
    <property type="molecule type" value="Genomic_DNA"/>
</dbReference>
<evidence type="ECO:0000313" key="2">
    <source>
        <dbReference type="EMBL" id="KOX68373.1"/>
    </source>
</evidence>
<protein>
    <submittedName>
        <fullName evidence="2">Uncharacterized protein</fullName>
    </submittedName>
</protein>
<keyword evidence="3" id="KW-1185">Reference proteome</keyword>